<dbReference type="EMBL" id="UOEW01000250">
    <property type="protein sequence ID" value="VAW39909.1"/>
    <property type="molecule type" value="Genomic_DNA"/>
</dbReference>
<dbReference type="PANTHER" id="PTHR47245:SF2">
    <property type="entry name" value="PEPTIDYL-PROLYL CIS-TRANS ISOMERASE HP_0175-RELATED"/>
    <property type="match status" value="1"/>
</dbReference>
<name>A0A3B0VSQ9_9ZZZZ</name>
<dbReference type="InterPro" id="IPR050245">
    <property type="entry name" value="PrsA_foldase"/>
</dbReference>
<protein>
    <recommendedName>
        <fullName evidence="1">PpiC domain-containing protein</fullName>
    </recommendedName>
</protein>
<gene>
    <name evidence="2" type="ORF">MNBD_GAMMA01-1647</name>
</gene>
<feature type="non-terminal residue" evidence="2">
    <location>
        <position position="1"/>
    </location>
</feature>
<dbReference type="InterPro" id="IPR046357">
    <property type="entry name" value="PPIase_dom_sf"/>
</dbReference>
<accession>A0A3B0VSQ9</accession>
<evidence type="ECO:0000313" key="2">
    <source>
        <dbReference type="EMBL" id="VAW39909.1"/>
    </source>
</evidence>
<dbReference type="PROSITE" id="PS50198">
    <property type="entry name" value="PPIC_PPIASE_2"/>
    <property type="match status" value="1"/>
</dbReference>
<dbReference type="Pfam" id="PF13616">
    <property type="entry name" value="Rotamase_3"/>
    <property type="match status" value="1"/>
</dbReference>
<proteinExistence type="predicted"/>
<dbReference type="AlphaFoldDB" id="A0A3B0VSQ9"/>
<dbReference type="InterPro" id="IPR000297">
    <property type="entry name" value="PPIase_PpiC"/>
</dbReference>
<evidence type="ECO:0000259" key="1">
    <source>
        <dbReference type="PROSITE" id="PS50198"/>
    </source>
</evidence>
<dbReference type="Gene3D" id="3.10.50.40">
    <property type="match status" value="1"/>
</dbReference>
<dbReference type="PANTHER" id="PTHR47245">
    <property type="entry name" value="PEPTIDYLPROLYL ISOMERASE"/>
    <property type="match status" value="1"/>
</dbReference>
<organism evidence="2">
    <name type="scientific">hydrothermal vent metagenome</name>
    <dbReference type="NCBI Taxonomy" id="652676"/>
    <lineage>
        <taxon>unclassified sequences</taxon>
        <taxon>metagenomes</taxon>
        <taxon>ecological metagenomes</taxon>
    </lineage>
</organism>
<dbReference type="SUPFAM" id="SSF54534">
    <property type="entry name" value="FKBP-like"/>
    <property type="match status" value="1"/>
</dbReference>
<sequence length="313" mass="36836">KLILLLATLLNHDSYMVKQGDVSVPLADLDSYVYLLSPEKRFGFAEDKFQIEDNIITILNINIVYDYIVNSELNSDPLFQPIQTIVNTKEINLDNQFYEKLDINKNLAYDNVRNFIKKKEYYMRMRTYLKNKLDDGEVNELSKEYFLLNSSNWIIPERRSLSMIQIKPKSSNFNNIESIYSELAVNPSEDNFEKIALKYSDDPTVKLNKGNLSYFKRADLNFPFTEKIFQAPTGLMSNIFKSEGSYYLIRINSIKEQIKPKYNDFEKQIKNQLVDEVAEKQFQNIINRQGNNPIEINQELMAHVFERYKVFNE</sequence>
<dbReference type="GO" id="GO:0003755">
    <property type="term" value="F:peptidyl-prolyl cis-trans isomerase activity"/>
    <property type="evidence" value="ECO:0007669"/>
    <property type="project" value="InterPro"/>
</dbReference>
<reference evidence="2" key="1">
    <citation type="submission" date="2018-06" db="EMBL/GenBank/DDBJ databases">
        <authorList>
            <person name="Zhirakovskaya E."/>
        </authorList>
    </citation>
    <scope>NUCLEOTIDE SEQUENCE</scope>
</reference>
<feature type="domain" description="PpiC" evidence="1">
    <location>
        <begin position="156"/>
        <end position="253"/>
    </location>
</feature>